<name>A0A4Z2DLT8_SCHJA</name>
<reference evidence="1 2" key="1">
    <citation type="submission" date="2019-03" db="EMBL/GenBank/DDBJ databases">
        <title>An improved genome assembly of the fluke Schistosoma japonicum.</title>
        <authorList>
            <person name="Hu W."/>
            <person name="Luo F."/>
            <person name="Yin M."/>
            <person name="Mo X."/>
            <person name="Sun C."/>
            <person name="Wu Q."/>
            <person name="Zhu B."/>
            <person name="Xiang M."/>
            <person name="Wang J."/>
            <person name="Wang Y."/>
            <person name="Zhang T."/>
            <person name="Xu B."/>
            <person name="Zheng H."/>
            <person name="Feng Z."/>
        </authorList>
    </citation>
    <scope>NUCLEOTIDE SEQUENCE [LARGE SCALE GENOMIC DNA]</scope>
    <source>
        <strain evidence="1">HuSjv2</strain>
        <tissue evidence="1">Worms</tissue>
    </source>
</reference>
<keyword evidence="2" id="KW-1185">Reference proteome</keyword>
<evidence type="ECO:0000313" key="1">
    <source>
        <dbReference type="EMBL" id="TNN17357.1"/>
    </source>
</evidence>
<protein>
    <recommendedName>
        <fullName evidence="3">Tetratricopeptide repeat protein</fullName>
    </recommendedName>
</protein>
<dbReference type="OrthoDB" id="6247974at2759"/>
<comment type="caution">
    <text evidence="1">The sequence shown here is derived from an EMBL/GenBank/DDBJ whole genome shotgun (WGS) entry which is preliminary data.</text>
</comment>
<proteinExistence type="predicted"/>
<sequence>MLKNRFIDALDSISIAIHAQPEDIGLYFDKGAILRKLDRLSESMNCILQGIHLFNTLNNTDDKESSDIYQFGRSQLFLTMNSYAIKLFTEEKYNESNELARQLLEVDPTNYRLLILSGDCQFFMHNYEKSLEEYENAKSIISKLFTGVNHCICNNLMKLPESIQSVNQRICLTCYHLSKNQINQSNWLNALNYLDYCIQLAPFQSNFYMTRALVHYQLNNEKHSWNDILSFIYLNLSDWALYQRTNGKWPIYPIWYQSIIHNQCISHINEQIGPLIHRLTPKYVDLIKIAQSKECELTLLKNIQSTIAKHKCTTCYQKIDDSTLTKTTLLNNNDNQQKFENPIDWLHNHISFDLFSKPSKNISSFGKMKCKTFDCTTQKKLNPVDKVTYKQINTKIKSIRQNKFL</sequence>
<organism evidence="1 2">
    <name type="scientific">Schistosoma japonicum</name>
    <name type="common">Blood fluke</name>
    <dbReference type="NCBI Taxonomy" id="6182"/>
    <lineage>
        <taxon>Eukaryota</taxon>
        <taxon>Metazoa</taxon>
        <taxon>Spiralia</taxon>
        <taxon>Lophotrochozoa</taxon>
        <taxon>Platyhelminthes</taxon>
        <taxon>Trematoda</taxon>
        <taxon>Digenea</taxon>
        <taxon>Strigeidida</taxon>
        <taxon>Schistosomatoidea</taxon>
        <taxon>Schistosomatidae</taxon>
        <taxon>Schistosoma</taxon>
    </lineage>
</organism>
<gene>
    <name evidence="1" type="ORF">EWB00_011100</name>
</gene>
<dbReference type="InterPro" id="IPR011990">
    <property type="entry name" value="TPR-like_helical_dom_sf"/>
</dbReference>
<dbReference type="AlphaFoldDB" id="A0A4Z2DLT8"/>
<evidence type="ECO:0008006" key="3">
    <source>
        <dbReference type="Google" id="ProtNLM"/>
    </source>
</evidence>
<dbReference type="EMBL" id="SKCS01000093">
    <property type="protein sequence ID" value="TNN17357.1"/>
    <property type="molecule type" value="Genomic_DNA"/>
</dbReference>
<dbReference type="STRING" id="6182.A0A4Z2DLT8"/>
<dbReference type="Proteomes" id="UP000311919">
    <property type="component" value="Unassembled WGS sequence"/>
</dbReference>
<dbReference type="SUPFAM" id="SSF48452">
    <property type="entry name" value="TPR-like"/>
    <property type="match status" value="1"/>
</dbReference>
<accession>A0A4Z2DLT8</accession>
<evidence type="ECO:0000313" key="2">
    <source>
        <dbReference type="Proteomes" id="UP000311919"/>
    </source>
</evidence>
<dbReference type="PANTHER" id="PTHR45153">
    <property type="entry name" value="TETRATRICOPEPTIDE REPEAT PROTEIN 16"/>
    <property type="match status" value="1"/>
</dbReference>
<dbReference type="Gene3D" id="1.25.40.10">
    <property type="entry name" value="Tetratricopeptide repeat domain"/>
    <property type="match status" value="1"/>
</dbReference>
<dbReference type="PANTHER" id="PTHR45153:SF1">
    <property type="entry name" value="TETRATRICOPEPTIDE REPEAT PROTEIN 16"/>
    <property type="match status" value="1"/>
</dbReference>